<proteinExistence type="predicted"/>
<sequence>MHRFLKSQAINDKEGKHLLTVEYFKPDIQLSFTQIEVGEKTRTALSKLTTDQQKIALKGMKQFYLDTTKDNQHGAQAIRRLAVIMPTISEEEVCLVTDEWNVYHEGSVIDSDSTTQRIDHNWASVFQEKNMQGKFKYSVLQKLVKSLLSLAHGNADVERSLSANKRTLTPDRASLGDLTINGLRAVKDHVKNHGEPHNVPITKGLLQASREAHKAYSKRLSDEREELSRKKKLEEAEKQRLRDGEKEREKEAKK</sequence>
<reference evidence="2" key="2">
    <citation type="journal article" date="2023" name="Science">
        <title>Genomic signatures of disease resistance in endangered staghorn corals.</title>
        <authorList>
            <person name="Vollmer S.V."/>
            <person name="Selwyn J.D."/>
            <person name="Despard B.A."/>
            <person name="Roesel C.L."/>
        </authorList>
    </citation>
    <scope>NUCLEOTIDE SEQUENCE</scope>
    <source>
        <strain evidence="2">K2</strain>
    </source>
</reference>
<dbReference type="Proteomes" id="UP001249851">
    <property type="component" value="Unassembled WGS sequence"/>
</dbReference>
<reference evidence="2" key="1">
    <citation type="journal article" date="2023" name="G3 (Bethesda)">
        <title>Whole genome assembly and annotation of the endangered Caribbean coral Acropora cervicornis.</title>
        <authorList>
            <person name="Selwyn J.D."/>
            <person name="Vollmer S.V."/>
        </authorList>
    </citation>
    <scope>NUCLEOTIDE SEQUENCE</scope>
    <source>
        <strain evidence="2">K2</strain>
    </source>
</reference>
<evidence type="ECO:0000313" key="2">
    <source>
        <dbReference type="EMBL" id="KAK2570945.1"/>
    </source>
</evidence>
<evidence type="ECO:0000256" key="1">
    <source>
        <dbReference type="SAM" id="MobiDB-lite"/>
    </source>
</evidence>
<organism evidence="2 3">
    <name type="scientific">Acropora cervicornis</name>
    <name type="common">Staghorn coral</name>
    <dbReference type="NCBI Taxonomy" id="6130"/>
    <lineage>
        <taxon>Eukaryota</taxon>
        <taxon>Metazoa</taxon>
        <taxon>Cnidaria</taxon>
        <taxon>Anthozoa</taxon>
        <taxon>Hexacorallia</taxon>
        <taxon>Scleractinia</taxon>
        <taxon>Astrocoeniina</taxon>
        <taxon>Acroporidae</taxon>
        <taxon>Acropora</taxon>
    </lineage>
</organism>
<keyword evidence="3" id="KW-1185">Reference proteome</keyword>
<gene>
    <name evidence="2" type="ORF">P5673_004667</name>
</gene>
<name>A0AAD9R0T8_ACRCE</name>
<dbReference type="EMBL" id="JARQWQ010000007">
    <property type="protein sequence ID" value="KAK2570945.1"/>
    <property type="molecule type" value="Genomic_DNA"/>
</dbReference>
<feature type="region of interest" description="Disordered" evidence="1">
    <location>
        <begin position="210"/>
        <end position="254"/>
    </location>
</feature>
<dbReference type="AlphaFoldDB" id="A0AAD9R0T8"/>
<accession>A0AAD9R0T8</accession>
<comment type="caution">
    <text evidence="2">The sequence shown here is derived from an EMBL/GenBank/DDBJ whole genome shotgun (WGS) entry which is preliminary data.</text>
</comment>
<protein>
    <submittedName>
        <fullName evidence="2">Uncharacterized protein</fullName>
    </submittedName>
</protein>
<evidence type="ECO:0000313" key="3">
    <source>
        <dbReference type="Proteomes" id="UP001249851"/>
    </source>
</evidence>